<keyword evidence="2" id="KW-0378">Hydrolase</keyword>
<gene>
    <name evidence="4" type="ORF">SAMN05421852_107133</name>
</gene>
<dbReference type="PANTHER" id="PTHR43046:SF14">
    <property type="entry name" value="MUTT_NUDIX FAMILY PROTEIN"/>
    <property type="match status" value="1"/>
</dbReference>
<dbReference type="AlphaFoldDB" id="A0A1I3QDL1"/>
<evidence type="ECO:0000256" key="1">
    <source>
        <dbReference type="ARBA" id="ARBA00001946"/>
    </source>
</evidence>
<dbReference type="OrthoDB" id="9804442at2"/>
<dbReference type="EMBL" id="FORR01000007">
    <property type="protein sequence ID" value="SFJ32344.1"/>
    <property type="molecule type" value="Genomic_DNA"/>
</dbReference>
<comment type="cofactor">
    <cofactor evidence="1">
        <name>Mg(2+)</name>
        <dbReference type="ChEBI" id="CHEBI:18420"/>
    </cofactor>
</comment>
<dbReference type="PROSITE" id="PS51462">
    <property type="entry name" value="NUDIX"/>
    <property type="match status" value="1"/>
</dbReference>
<dbReference type="Gene3D" id="3.90.79.10">
    <property type="entry name" value="Nucleoside Triphosphate Pyrophosphohydrolase"/>
    <property type="match status" value="1"/>
</dbReference>
<dbReference type="GO" id="GO:0016787">
    <property type="term" value="F:hydrolase activity"/>
    <property type="evidence" value="ECO:0007669"/>
    <property type="project" value="UniProtKB-KW"/>
</dbReference>
<reference evidence="4 5" key="1">
    <citation type="submission" date="2016-10" db="EMBL/GenBank/DDBJ databases">
        <authorList>
            <person name="de Groot N.N."/>
        </authorList>
    </citation>
    <scope>NUCLEOTIDE SEQUENCE [LARGE SCALE GENOMIC DNA]</scope>
    <source>
        <strain evidence="4 5">DSM 44778</strain>
    </source>
</reference>
<evidence type="ECO:0000259" key="3">
    <source>
        <dbReference type="PROSITE" id="PS51462"/>
    </source>
</evidence>
<dbReference type="InterPro" id="IPR020084">
    <property type="entry name" value="NUDIX_hydrolase_CS"/>
</dbReference>
<dbReference type="RefSeq" id="WP_093229735.1">
    <property type="nucleotide sequence ID" value="NZ_FORR01000007.1"/>
</dbReference>
<dbReference type="InterPro" id="IPR015797">
    <property type="entry name" value="NUDIX_hydrolase-like_dom_sf"/>
</dbReference>
<dbReference type="SUPFAM" id="SSF55811">
    <property type="entry name" value="Nudix"/>
    <property type="match status" value="1"/>
</dbReference>
<dbReference type="CDD" id="cd04688">
    <property type="entry name" value="NUDIX_Hydrolase"/>
    <property type="match status" value="1"/>
</dbReference>
<protein>
    <submittedName>
        <fullName evidence="4">ADP-ribose pyrophosphatase YjhB, NUDIX family</fullName>
    </submittedName>
</protein>
<keyword evidence="5" id="KW-1185">Reference proteome</keyword>
<sequence>MISLKQGPYKFNYRIAGILIHDGKVLLHREKDQEIWALPGGRAEMMEPSAETIVREIKEEIGLDVRVERLIWVAEQFFTYKGVRTHELGFFYLLSCDQDTDLFHTPRFHGVTGDAVDLVFEWFSLDRLPEHLYPSFLPNGLKNLPETLQHEVYIQEESE</sequence>
<evidence type="ECO:0000313" key="5">
    <source>
        <dbReference type="Proteomes" id="UP000199545"/>
    </source>
</evidence>
<proteinExistence type="predicted"/>
<dbReference type="InterPro" id="IPR000086">
    <property type="entry name" value="NUDIX_hydrolase_dom"/>
</dbReference>
<dbReference type="PANTHER" id="PTHR43046">
    <property type="entry name" value="GDP-MANNOSE MANNOSYL HYDROLASE"/>
    <property type="match status" value="1"/>
</dbReference>
<evidence type="ECO:0000313" key="4">
    <source>
        <dbReference type="EMBL" id="SFJ32344.1"/>
    </source>
</evidence>
<name>A0A1I3QDL1_9BACL</name>
<dbReference type="PROSITE" id="PS00893">
    <property type="entry name" value="NUDIX_BOX"/>
    <property type="match status" value="1"/>
</dbReference>
<dbReference type="Proteomes" id="UP000199545">
    <property type="component" value="Unassembled WGS sequence"/>
</dbReference>
<feature type="domain" description="Nudix hydrolase" evidence="3">
    <location>
        <begin position="8"/>
        <end position="146"/>
    </location>
</feature>
<evidence type="ECO:0000256" key="2">
    <source>
        <dbReference type="ARBA" id="ARBA00022801"/>
    </source>
</evidence>
<accession>A0A1I3QDL1</accession>
<dbReference type="Pfam" id="PF00293">
    <property type="entry name" value="NUDIX"/>
    <property type="match status" value="1"/>
</dbReference>
<organism evidence="4 5">
    <name type="scientific">Thermoflavimicrobium dichotomicum</name>
    <dbReference type="NCBI Taxonomy" id="46223"/>
    <lineage>
        <taxon>Bacteria</taxon>
        <taxon>Bacillati</taxon>
        <taxon>Bacillota</taxon>
        <taxon>Bacilli</taxon>
        <taxon>Bacillales</taxon>
        <taxon>Thermoactinomycetaceae</taxon>
        <taxon>Thermoflavimicrobium</taxon>
    </lineage>
</organism>
<dbReference type="STRING" id="46223.SAMN05421852_107133"/>